<keyword evidence="2" id="KW-1185">Reference proteome</keyword>
<reference evidence="1 2" key="1">
    <citation type="journal article" date="2024" name="Proc. Natl. Acad. Sci. U.S.A.">
        <title>The evolutionary genomics of adaptation to stress in wild rhizobium bacteria.</title>
        <authorList>
            <person name="Kehlet-Delgado H."/>
            <person name="Montoya A.P."/>
            <person name="Jensen K.T."/>
            <person name="Wendlandt C.E."/>
            <person name="Dexheimer C."/>
            <person name="Roberts M."/>
            <person name="Torres Martinez L."/>
            <person name="Friesen M.L."/>
            <person name="Griffitts J.S."/>
            <person name="Porter S.S."/>
        </authorList>
    </citation>
    <scope>NUCLEOTIDE SEQUENCE [LARGE SCALE GENOMIC DNA]</scope>
    <source>
        <strain evidence="1 2">M0468</strain>
    </source>
</reference>
<sequence>MNAQAFSPFISQPFTYPPTEDVTDDAFAVGDVVALVSGGPPLTVLSVCEECGDVEVAWFGPGSSLSIQTLPEDALIHAEPD</sequence>
<accession>A0ACC6T679</accession>
<protein>
    <submittedName>
        <fullName evidence="1">YodC family protein</fullName>
    </submittedName>
</protein>
<proteinExistence type="predicted"/>
<dbReference type="Proteomes" id="UP001480082">
    <property type="component" value="Unassembled WGS sequence"/>
</dbReference>
<dbReference type="EMBL" id="JAMYRI010000021">
    <property type="protein sequence ID" value="MER9287433.1"/>
    <property type="molecule type" value="Genomic_DNA"/>
</dbReference>
<evidence type="ECO:0000313" key="2">
    <source>
        <dbReference type="Proteomes" id="UP001480082"/>
    </source>
</evidence>
<evidence type="ECO:0000313" key="1">
    <source>
        <dbReference type="EMBL" id="MER9287433.1"/>
    </source>
</evidence>
<gene>
    <name evidence="1" type="ORF">NKI81_26405</name>
</gene>
<comment type="caution">
    <text evidence="1">The sequence shown here is derived from an EMBL/GenBank/DDBJ whole genome shotgun (WGS) entry which is preliminary data.</text>
</comment>
<name>A0ACC6T679_9HYPH</name>
<organism evidence="1 2">
    <name type="scientific">Mesorhizobium australicum</name>
    <dbReference type="NCBI Taxonomy" id="536018"/>
    <lineage>
        <taxon>Bacteria</taxon>
        <taxon>Pseudomonadati</taxon>
        <taxon>Pseudomonadota</taxon>
        <taxon>Alphaproteobacteria</taxon>
        <taxon>Hyphomicrobiales</taxon>
        <taxon>Phyllobacteriaceae</taxon>
        <taxon>Mesorhizobium</taxon>
    </lineage>
</organism>